<dbReference type="EMBL" id="LR862142">
    <property type="protein sequence ID" value="CAD1822924.1"/>
    <property type="molecule type" value="Genomic_DNA"/>
</dbReference>
<name>A0A6V7NX56_ANACO</name>
<proteinExistence type="predicted"/>
<gene>
    <name evidence="3" type="ORF">CB5_LOCUS6135</name>
</gene>
<protein>
    <recommendedName>
        <fullName evidence="2">DEK-C domain-containing protein</fullName>
    </recommendedName>
</protein>
<sequence length="173" mass="19480">MVSDEEIASCVASVLRQSPSSSPDLLLRQVEATLGLDLSHKADFIRHQIDLLLPHLPPLLLLLLLPLLGRQTAMTTMTTTRTTTSCSSRCVRLPPPSLPPPPTRRPHQSQPTTIPRPFPLPPSLPLLHTTSSSRSAPFLRRRWCRCRYWPRSFLQGKVQTLFHSLAGDKFFLF</sequence>
<feature type="compositionally biased region" description="Pro residues" evidence="1">
    <location>
        <begin position="93"/>
        <end position="103"/>
    </location>
</feature>
<organism evidence="3">
    <name type="scientific">Ananas comosus var. bracteatus</name>
    <name type="common">red pineapple</name>
    <dbReference type="NCBI Taxonomy" id="296719"/>
    <lineage>
        <taxon>Eukaryota</taxon>
        <taxon>Viridiplantae</taxon>
        <taxon>Streptophyta</taxon>
        <taxon>Embryophyta</taxon>
        <taxon>Tracheophyta</taxon>
        <taxon>Spermatophyta</taxon>
        <taxon>Magnoliopsida</taxon>
        <taxon>Liliopsida</taxon>
        <taxon>Poales</taxon>
        <taxon>Bromeliaceae</taxon>
        <taxon>Bromelioideae</taxon>
        <taxon>Ananas</taxon>
    </lineage>
</organism>
<dbReference type="Pfam" id="PF08766">
    <property type="entry name" value="DEK_C"/>
    <property type="match status" value="1"/>
</dbReference>
<accession>A0A6V7NX56</accession>
<evidence type="ECO:0000256" key="1">
    <source>
        <dbReference type="SAM" id="MobiDB-lite"/>
    </source>
</evidence>
<feature type="domain" description="DEK-C" evidence="2">
    <location>
        <begin position="2"/>
        <end position="53"/>
    </location>
</feature>
<dbReference type="InterPro" id="IPR014876">
    <property type="entry name" value="DEK_C"/>
</dbReference>
<evidence type="ECO:0000259" key="2">
    <source>
        <dbReference type="Pfam" id="PF08766"/>
    </source>
</evidence>
<evidence type="ECO:0000313" key="3">
    <source>
        <dbReference type="EMBL" id="CAD1822924.1"/>
    </source>
</evidence>
<dbReference type="AlphaFoldDB" id="A0A6V7NX56"/>
<feature type="region of interest" description="Disordered" evidence="1">
    <location>
        <begin position="86"/>
        <end position="118"/>
    </location>
</feature>
<reference evidence="3" key="1">
    <citation type="submission" date="2020-07" db="EMBL/GenBank/DDBJ databases">
        <authorList>
            <person name="Lin J."/>
        </authorList>
    </citation>
    <scope>NUCLEOTIDE SEQUENCE</scope>
</reference>